<feature type="domain" description="Winged helix-turn helix" evidence="2">
    <location>
        <begin position="69"/>
        <end position="126"/>
    </location>
</feature>
<dbReference type="Pfam" id="PF13358">
    <property type="entry name" value="DDE_3"/>
    <property type="match status" value="1"/>
</dbReference>
<dbReference type="InterPro" id="IPR036397">
    <property type="entry name" value="RNaseH_sf"/>
</dbReference>
<dbReference type="SUPFAM" id="SSF46689">
    <property type="entry name" value="Homeodomain-like"/>
    <property type="match status" value="1"/>
</dbReference>
<evidence type="ECO:0000259" key="1">
    <source>
        <dbReference type="Pfam" id="PF13358"/>
    </source>
</evidence>
<comment type="caution">
    <text evidence="3">The sequence shown here is derived from an EMBL/GenBank/DDBJ whole genome shotgun (WGS) entry which is preliminary data.</text>
</comment>
<keyword evidence="4" id="KW-1185">Reference proteome</keyword>
<dbReference type="Pfam" id="PF13592">
    <property type="entry name" value="HTH_33"/>
    <property type="match status" value="1"/>
</dbReference>
<gene>
    <name evidence="3" type="ORF">GXW74_04030</name>
</gene>
<proteinExistence type="predicted"/>
<dbReference type="EMBL" id="JAAEDL010000003">
    <property type="protein sequence ID" value="MBR0679640.1"/>
    <property type="molecule type" value="Genomic_DNA"/>
</dbReference>
<organism evidence="3 4">
    <name type="scientific">Neoroseomonas eburnea</name>
    <dbReference type="NCBI Taxonomy" id="1346889"/>
    <lineage>
        <taxon>Bacteria</taxon>
        <taxon>Pseudomonadati</taxon>
        <taxon>Pseudomonadota</taxon>
        <taxon>Alphaproteobacteria</taxon>
        <taxon>Acetobacterales</taxon>
        <taxon>Acetobacteraceae</taxon>
        <taxon>Neoroseomonas</taxon>
    </lineage>
</organism>
<reference evidence="3" key="1">
    <citation type="submission" date="2020-01" db="EMBL/GenBank/DDBJ databases">
        <authorList>
            <person name="Rat A."/>
        </authorList>
    </citation>
    <scope>NUCLEOTIDE SEQUENCE</scope>
    <source>
        <strain evidence="3">LMG 31228</strain>
    </source>
</reference>
<dbReference type="NCBIfam" id="NF033545">
    <property type="entry name" value="transpos_IS630"/>
    <property type="match status" value="1"/>
</dbReference>
<dbReference type="RefSeq" id="WP_211845004.1">
    <property type="nucleotide sequence ID" value="NZ_JAAEDL010000003.1"/>
</dbReference>
<evidence type="ECO:0000313" key="3">
    <source>
        <dbReference type="EMBL" id="MBR0679640.1"/>
    </source>
</evidence>
<dbReference type="Proteomes" id="UP001138709">
    <property type="component" value="Unassembled WGS sequence"/>
</dbReference>
<protein>
    <submittedName>
        <fullName evidence="3">IS630 family transposase</fullName>
    </submittedName>
</protein>
<accession>A0A9X9X7F4</accession>
<dbReference type="InterPro" id="IPR047655">
    <property type="entry name" value="Transpos_IS630-like"/>
</dbReference>
<feature type="domain" description="Tc1-like transposase DDE" evidence="1">
    <location>
        <begin position="143"/>
        <end position="286"/>
    </location>
</feature>
<dbReference type="AlphaFoldDB" id="A0A9X9X7F4"/>
<sequence>MNALLLLDDGWTTERVAEALFIDAETVRAHRRLYGAAGRAGVERLAYVGHAPVLSGAQAAELSAELSGRVYLTAKAVCGFVAARFGLAYTPHAMARLLGRIGYVWKRPKVVPAKADAQAQRAFLDGTLLPLMAQAEADPASALLFVDATHPAYDAHPASGWIRRGQTATLKSNHGRVNVTLNGALSWPAREVITREATRITGPEMVAFFAQIEARYPAARTITLIADNATYNRAAVVREWLTQPDCRVRIVYLPPYAPNLNLIERLWWFFKKKVLWNTRYPSLAEFRTAIRAFFANLGQWNSELASLLTSRFHLIAHTPAQISAA</sequence>
<reference evidence="3" key="2">
    <citation type="journal article" date="2021" name="Syst. Appl. Microbiol.">
        <title>Roseomonas hellenica sp. nov., isolated from roots of wild-growing Alkanna tinctoria.</title>
        <authorList>
            <person name="Rat A."/>
            <person name="Naranjo H.D."/>
            <person name="Lebbe L."/>
            <person name="Cnockaert M."/>
            <person name="Krigas N."/>
            <person name="Grigoriadou K."/>
            <person name="Maloupa E."/>
            <person name="Willems A."/>
        </authorList>
    </citation>
    <scope>NUCLEOTIDE SEQUENCE</scope>
    <source>
        <strain evidence="3">LMG 31228</strain>
    </source>
</reference>
<dbReference type="InterPro" id="IPR038717">
    <property type="entry name" value="Tc1-like_DDE_dom"/>
</dbReference>
<name>A0A9X9X7F4_9PROT</name>
<evidence type="ECO:0000313" key="4">
    <source>
        <dbReference type="Proteomes" id="UP001138709"/>
    </source>
</evidence>
<dbReference type="InterPro" id="IPR025959">
    <property type="entry name" value="Winged_HTH_dom"/>
</dbReference>
<dbReference type="Gene3D" id="3.30.420.10">
    <property type="entry name" value="Ribonuclease H-like superfamily/Ribonuclease H"/>
    <property type="match status" value="1"/>
</dbReference>
<evidence type="ECO:0000259" key="2">
    <source>
        <dbReference type="Pfam" id="PF13592"/>
    </source>
</evidence>
<dbReference type="InterPro" id="IPR009057">
    <property type="entry name" value="Homeodomain-like_sf"/>
</dbReference>
<dbReference type="GO" id="GO:0003676">
    <property type="term" value="F:nucleic acid binding"/>
    <property type="evidence" value="ECO:0007669"/>
    <property type="project" value="InterPro"/>
</dbReference>